<evidence type="ECO:0000256" key="6">
    <source>
        <dbReference type="ARBA" id="ARBA00022741"/>
    </source>
</evidence>
<keyword evidence="5 11" id="KW-0436">Ligase</keyword>
<dbReference type="SMART" id="SM01016">
    <property type="entry name" value="Arg_tRNA_synt_N"/>
    <property type="match status" value="1"/>
</dbReference>
<evidence type="ECO:0000313" key="13">
    <source>
        <dbReference type="EMBL" id="KGJ54596.1"/>
    </source>
</evidence>
<dbReference type="InterPro" id="IPR005148">
    <property type="entry name" value="Arg-tRNA-synth_N"/>
</dbReference>
<keyword evidence="6 11" id="KW-0547">Nucleotide-binding</keyword>
<dbReference type="InterPro" id="IPR009080">
    <property type="entry name" value="tRNAsynth_Ia_anticodon-bd"/>
</dbReference>
<dbReference type="GO" id="GO:0004814">
    <property type="term" value="F:arginine-tRNA ligase activity"/>
    <property type="evidence" value="ECO:0007669"/>
    <property type="project" value="UniProtKB-UniRule"/>
</dbReference>
<proteinExistence type="inferred from homology"/>
<evidence type="ECO:0000256" key="7">
    <source>
        <dbReference type="ARBA" id="ARBA00022840"/>
    </source>
</evidence>
<keyword evidence="8 11" id="KW-0648">Protein biosynthesis</keyword>
<evidence type="ECO:0000256" key="12">
    <source>
        <dbReference type="RuleBase" id="RU363038"/>
    </source>
</evidence>
<dbReference type="Gene3D" id="3.40.50.620">
    <property type="entry name" value="HUPs"/>
    <property type="match status" value="1"/>
</dbReference>
<dbReference type="CDD" id="cd00671">
    <property type="entry name" value="ArgRS_core"/>
    <property type="match status" value="1"/>
</dbReference>
<dbReference type="FunFam" id="3.40.50.620:FF:000062">
    <property type="entry name" value="Arginine--tRNA ligase"/>
    <property type="match status" value="1"/>
</dbReference>
<evidence type="ECO:0000313" key="14">
    <source>
        <dbReference type="Proteomes" id="UP000030008"/>
    </source>
</evidence>
<name>A0A099IAI9_CLOIN</name>
<dbReference type="HAMAP" id="MF_00123">
    <property type="entry name" value="Arg_tRNA_synth"/>
    <property type="match status" value="1"/>
</dbReference>
<dbReference type="InterPro" id="IPR001412">
    <property type="entry name" value="aa-tRNA-synth_I_CS"/>
</dbReference>
<dbReference type="InterPro" id="IPR008909">
    <property type="entry name" value="DALR_anticod-bd"/>
</dbReference>
<keyword evidence="4 11" id="KW-0963">Cytoplasm</keyword>
<dbReference type="RefSeq" id="WP_044903999.1">
    <property type="nucleotide sequence ID" value="NZ_CAXUJB010000006.1"/>
</dbReference>
<reference evidence="13 14" key="1">
    <citation type="submission" date="2014-08" db="EMBL/GenBank/DDBJ databases">
        <title>Clostridium innocuum, an unnegligible vancomycin-resistant pathogen causing extra-intestinal infections.</title>
        <authorList>
            <person name="Feng Y."/>
            <person name="Chiu C.-H."/>
        </authorList>
    </citation>
    <scope>NUCLEOTIDE SEQUENCE [LARGE SCALE GENOMIC DNA]</scope>
    <source>
        <strain evidence="13 14">AN88</strain>
    </source>
</reference>
<comment type="catalytic activity">
    <reaction evidence="10 11">
        <text>tRNA(Arg) + L-arginine + ATP = L-arginyl-tRNA(Arg) + AMP + diphosphate</text>
        <dbReference type="Rhea" id="RHEA:20301"/>
        <dbReference type="Rhea" id="RHEA-COMP:9658"/>
        <dbReference type="Rhea" id="RHEA-COMP:9673"/>
        <dbReference type="ChEBI" id="CHEBI:30616"/>
        <dbReference type="ChEBI" id="CHEBI:32682"/>
        <dbReference type="ChEBI" id="CHEBI:33019"/>
        <dbReference type="ChEBI" id="CHEBI:78442"/>
        <dbReference type="ChEBI" id="CHEBI:78513"/>
        <dbReference type="ChEBI" id="CHEBI:456215"/>
        <dbReference type="EC" id="6.1.1.19"/>
    </reaction>
</comment>
<dbReference type="SMART" id="SM00836">
    <property type="entry name" value="DALR_1"/>
    <property type="match status" value="1"/>
</dbReference>
<dbReference type="SUPFAM" id="SSF52374">
    <property type="entry name" value="Nucleotidylyl transferase"/>
    <property type="match status" value="1"/>
</dbReference>
<dbReference type="Pfam" id="PF05746">
    <property type="entry name" value="DALR_1"/>
    <property type="match status" value="1"/>
</dbReference>
<dbReference type="SUPFAM" id="SSF55190">
    <property type="entry name" value="Arginyl-tRNA synthetase (ArgRS), N-terminal 'additional' domain"/>
    <property type="match status" value="1"/>
</dbReference>
<evidence type="ECO:0000256" key="4">
    <source>
        <dbReference type="ARBA" id="ARBA00022490"/>
    </source>
</evidence>
<dbReference type="GO" id="GO:0005737">
    <property type="term" value="C:cytoplasm"/>
    <property type="evidence" value="ECO:0007669"/>
    <property type="project" value="UniProtKB-SubCell"/>
</dbReference>
<evidence type="ECO:0000256" key="11">
    <source>
        <dbReference type="HAMAP-Rule" id="MF_00123"/>
    </source>
</evidence>
<evidence type="ECO:0000256" key="8">
    <source>
        <dbReference type="ARBA" id="ARBA00022917"/>
    </source>
</evidence>
<dbReference type="FunFam" id="3.30.1360.70:FF:000003">
    <property type="entry name" value="Arginine--tRNA ligase"/>
    <property type="match status" value="1"/>
</dbReference>
<dbReference type="PANTHER" id="PTHR11956">
    <property type="entry name" value="ARGINYL-TRNA SYNTHETASE"/>
    <property type="match status" value="1"/>
</dbReference>
<evidence type="ECO:0000256" key="10">
    <source>
        <dbReference type="ARBA" id="ARBA00049339"/>
    </source>
</evidence>
<evidence type="ECO:0000256" key="5">
    <source>
        <dbReference type="ARBA" id="ARBA00022598"/>
    </source>
</evidence>
<dbReference type="InterPro" id="IPR035684">
    <property type="entry name" value="ArgRS_core"/>
</dbReference>
<dbReference type="GO" id="GO:0005524">
    <property type="term" value="F:ATP binding"/>
    <property type="evidence" value="ECO:0007669"/>
    <property type="project" value="UniProtKB-UniRule"/>
</dbReference>
<dbReference type="EMBL" id="JQIF01000014">
    <property type="protein sequence ID" value="KGJ54596.1"/>
    <property type="molecule type" value="Genomic_DNA"/>
</dbReference>
<dbReference type="Gene3D" id="3.30.1360.70">
    <property type="entry name" value="Arginyl tRNA synthetase N-terminal domain"/>
    <property type="match status" value="1"/>
</dbReference>
<accession>A0A099IAI9</accession>
<organism evidence="13 14">
    <name type="scientific">Clostridium innocuum</name>
    <dbReference type="NCBI Taxonomy" id="1522"/>
    <lineage>
        <taxon>Bacteria</taxon>
        <taxon>Bacillati</taxon>
        <taxon>Bacillota</taxon>
        <taxon>Clostridia</taxon>
        <taxon>Eubacteriales</taxon>
        <taxon>Clostridiaceae</taxon>
        <taxon>Clostridium</taxon>
    </lineage>
</organism>
<comment type="caution">
    <text evidence="13">The sequence shown here is derived from an EMBL/GenBank/DDBJ whole genome shotgun (WGS) entry which is preliminary data.</text>
</comment>
<dbReference type="InterPro" id="IPR014729">
    <property type="entry name" value="Rossmann-like_a/b/a_fold"/>
</dbReference>
<evidence type="ECO:0000256" key="2">
    <source>
        <dbReference type="ARBA" id="ARBA00005594"/>
    </source>
</evidence>
<dbReference type="EC" id="6.1.1.19" evidence="11"/>
<sequence length="547" mass="61785">MNQIENNLKQALHNAVQKAFDTELDTASIVIEIPKDKSHGDYSTNVAMQLTRVLKNNPRKIAEAVVEALDKAAADIESCEIAGPGFINFTIKNTSLAQIITRVLQEQDNYGNSNDGQGLKVNVEYVSANPTGDLHLGHARGAAWGDSITRLMKASGYDVCREYYVNDAGNQIVNLGKSLQARYREHLGLDFDLPEDGYHGEDVKNIAIAIAEEYKDAYVEYSDANLKFFKEKGIAFELDKIRRDLDNFRVHFDVWSSEQSIRDEGKVEKALEVLHEKGLTYEEDGALWFATTRFGDDKDRVLRKKDGSYTYLVPDIAYHKDKLDRGYDLLVDLLGADHHGYIPRLKASIEALGNNPDKLQVDIIQMVRLVENGEEVKMSKRLGNAVTIRELCEEVGVDAVRYFFVQRAVDTHLDFDLGLARKQSNDNPVYYAQYAHARICSILRQASEIAEAQSFELLTHEKEIALMKYINEFTNVVSDAARSRAPHKVCNYIQKLAQHFHSFYNVCKVIDPQQPELSSQRLALLKATKITLKNALYLIGVDAIEKM</sequence>
<comment type="subcellular location">
    <subcellularLocation>
        <location evidence="1 11">Cytoplasm</location>
    </subcellularLocation>
</comment>
<evidence type="ECO:0000256" key="1">
    <source>
        <dbReference type="ARBA" id="ARBA00004496"/>
    </source>
</evidence>
<protein>
    <recommendedName>
        <fullName evidence="11">Arginine--tRNA ligase</fullName>
        <ecNumber evidence="11">6.1.1.19</ecNumber>
    </recommendedName>
    <alternativeName>
        <fullName evidence="11">Arginyl-tRNA synthetase</fullName>
        <shortName evidence="11">ArgRS</shortName>
    </alternativeName>
</protein>
<gene>
    <name evidence="11 13" type="primary">argS</name>
    <name evidence="13" type="ORF">CIAN88_02935</name>
</gene>
<dbReference type="Gene3D" id="1.10.730.10">
    <property type="entry name" value="Isoleucyl-tRNA Synthetase, Domain 1"/>
    <property type="match status" value="1"/>
</dbReference>
<evidence type="ECO:0000256" key="9">
    <source>
        <dbReference type="ARBA" id="ARBA00023146"/>
    </source>
</evidence>
<comment type="similarity">
    <text evidence="2 11 12">Belongs to the class-I aminoacyl-tRNA synthetase family.</text>
</comment>
<dbReference type="Pfam" id="PF03485">
    <property type="entry name" value="Arg_tRNA_synt_N"/>
    <property type="match status" value="1"/>
</dbReference>
<dbReference type="PANTHER" id="PTHR11956:SF5">
    <property type="entry name" value="ARGININE--TRNA LIGASE, CYTOPLASMIC"/>
    <property type="match status" value="1"/>
</dbReference>
<dbReference type="NCBIfam" id="TIGR00456">
    <property type="entry name" value="argS"/>
    <property type="match status" value="1"/>
</dbReference>
<dbReference type="SUPFAM" id="SSF47323">
    <property type="entry name" value="Anticodon-binding domain of a subclass of class I aminoacyl-tRNA synthetases"/>
    <property type="match status" value="1"/>
</dbReference>
<keyword evidence="9 11" id="KW-0030">Aminoacyl-tRNA synthetase</keyword>
<dbReference type="AlphaFoldDB" id="A0A099IAI9"/>
<keyword evidence="7 11" id="KW-0067">ATP-binding</keyword>
<dbReference type="PRINTS" id="PR01038">
    <property type="entry name" value="TRNASYNTHARG"/>
</dbReference>
<dbReference type="InterPro" id="IPR001278">
    <property type="entry name" value="Arg-tRNA-ligase"/>
</dbReference>
<feature type="short sequence motif" description="'HIGH' region" evidence="11">
    <location>
        <begin position="128"/>
        <end position="138"/>
    </location>
</feature>
<comment type="subunit">
    <text evidence="3 11">Monomer.</text>
</comment>
<dbReference type="GO" id="GO:0006420">
    <property type="term" value="P:arginyl-tRNA aminoacylation"/>
    <property type="evidence" value="ECO:0007669"/>
    <property type="project" value="UniProtKB-UniRule"/>
</dbReference>
<dbReference type="PROSITE" id="PS00178">
    <property type="entry name" value="AA_TRNA_LIGASE_I"/>
    <property type="match status" value="1"/>
</dbReference>
<evidence type="ECO:0000256" key="3">
    <source>
        <dbReference type="ARBA" id="ARBA00011245"/>
    </source>
</evidence>
<dbReference type="Pfam" id="PF00750">
    <property type="entry name" value="tRNA-synt_1d"/>
    <property type="match status" value="1"/>
</dbReference>
<dbReference type="InterPro" id="IPR036695">
    <property type="entry name" value="Arg-tRNA-synth_N_sf"/>
</dbReference>
<dbReference type="Proteomes" id="UP000030008">
    <property type="component" value="Unassembled WGS sequence"/>
</dbReference>
<dbReference type="FunFam" id="1.10.730.10:FF:000008">
    <property type="entry name" value="Arginine--tRNA ligase"/>
    <property type="match status" value="1"/>
</dbReference>